<organism evidence="1 4">
    <name type="scientific">Adineta steineri</name>
    <dbReference type="NCBI Taxonomy" id="433720"/>
    <lineage>
        <taxon>Eukaryota</taxon>
        <taxon>Metazoa</taxon>
        <taxon>Spiralia</taxon>
        <taxon>Gnathifera</taxon>
        <taxon>Rotifera</taxon>
        <taxon>Eurotatoria</taxon>
        <taxon>Bdelloidea</taxon>
        <taxon>Adinetida</taxon>
        <taxon>Adinetidae</taxon>
        <taxon>Adineta</taxon>
    </lineage>
</organism>
<dbReference type="Proteomes" id="UP000663877">
    <property type="component" value="Unassembled WGS sequence"/>
</dbReference>
<evidence type="ECO:0000313" key="1">
    <source>
        <dbReference type="EMBL" id="CAF1470757.1"/>
    </source>
</evidence>
<name>A0A815R069_9BILA</name>
<proteinExistence type="predicted"/>
<comment type="caution">
    <text evidence="1">The sequence shown here is derived from an EMBL/GenBank/DDBJ whole genome shotgun (WGS) entry which is preliminary data.</text>
</comment>
<dbReference type="Proteomes" id="UP000663832">
    <property type="component" value="Unassembled WGS sequence"/>
</dbReference>
<evidence type="ECO:0000313" key="4">
    <source>
        <dbReference type="Proteomes" id="UP000663877"/>
    </source>
</evidence>
<dbReference type="AlphaFoldDB" id="A0A815R069"/>
<evidence type="ECO:0000313" key="3">
    <source>
        <dbReference type="Proteomes" id="UP000663832"/>
    </source>
</evidence>
<sequence>MTNLCALSARFTNEMVSEYRSARIRNNIDDEVILCKDEDIQWLVNELPSTCAITALNKHDVLPWETQNTNDNYYLNAFFGFSVEKPEGWYALSNQEISLALSGNIGLQIINNTTLGITYEKAVINKIIPLFYFMENPLNIQNNTFNANIMGLAFNLTGQQITGDVCDFLESYNKEMQEKGVTKMMGSSVCQQIDINGVEFKTEELTLNVGNLLILKQTEIVKITNNGYIFLFTLSYTNDKSKNILNRTMSTLKFS</sequence>
<dbReference type="EMBL" id="CAJNOM010002657">
    <property type="protein sequence ID" value="CAF1635693.1"/>
    <property type="molecule type" value="Genomic_DNA"/>
</dbReference>
<accession>A0A815R069</accession>
<reference evidence="1" key="1">
    <citation type="submission" date="2021-02" db="EMBL/GenBank/DDBJ databases">
        <authorList>
            <person name="Nowell W R."/>
        </authorList>
    </citation>
    <scope>NUCLEOTIDE SEQUENCE</scope>
</reference>
<evidence type="ECO:0000313" key="2">
    <source>
        <dbReference type="EMBL" id="CAF1635693.1"/>
    </source>
</evidence>
<dbReference type="OrthoDB" id="9996846at2759"/>
<dbReference type="EMBL" id="CAJNOI010002341">
    <property type="protein sequence ID" value="CAF1470757.1"/>
    <property type="molecule type" value="Genomic_DNA"/>
</dbReference>
<protein>
    <submittedName>
        <fullName evidence="1">Uncharacterized protein</fullName>
    </submittedName>
</protein>
<keyword evidence="3" id="KW-1185">Reference proteome</keyword>
<gene>
    <name evidence="1" type="ORF">BJG266_LOCUS41512</name>
    <name evidence="2" type="ORF">QVE165_LOCUS58374</name>
</gene>